<dbReference type="NCBIfam" id="NF011405">
    <property type="entry name" value="PRK14830.1"/>
    <property type="match status" value="1"/>
</dbReference>
<evidence type="ECO:0000256" key="1">
    <source>
        <dbReference type="ARBA" id="ARBA00022679"/>
    </source>
</evidence>
<keyword evidence="2" id="KW-0479">Metal-binding</keyword>
<proteinExistence type="inferred from homology"/>
<dbReference type="NCBIfam" id="TIGR00055">
    <property type="entry name" value="uppS"/>
    <property type="match status" value="1"/>
</dbReference>
<feature type="binding site" evidence="2">
    <location>
        <position position="17"/>
    </location>
    <ligand>
        <name>Mg(2+)</name>
        <dbReference type="ChEBI" id="CHEBI:18420"/>
    </ligand>
</feature>
<dbReference type="GO" id="GO:0005829">
    <property type="term" value="C:cytosol"/>
    <property type="evidence" value="ECO:0007669"/>
    <property type="project" value="TreeGrafter"/>
</dbReference>
<dbReference type="InterPro" id="IPR036424">
    <property type="entry name" value="UPP_synth-like_sf"/>
</dbReference>
<dbReference type="GO" id="GO:0016094">
    <property type="term" value="P:polyprenol biosynthetic process"/>
    <property type="evidence" value="ECO:0007669"/>
    <property type="project" value="TreeGrafter"/>
</dbReference>
<comment type="function">
    <text evidence="2">Catalyzes the sequential condensation of isopentenyl diphosphate (IPP) with (2E,6E)-farnesyl diphosphate (E,E-FPP) to yield (2Z,6Z,10Z,14Z,18Z,22Z,26Z,30Z,34E,38E)-undecaprenyl diphosphate (di-trans,octa-cis-UPP). UPP is the precursor of glycosyl carrier lipid in the biosynthesis of bacterial cell wall polysaccharide components such as peptidoglycan and lipopolysaccharide.</text>
</comment>
<dbReference type="GO" id="GO:0009252">
    <property type="term" value="P:peptidoglycan biosynthetic process"/>
    <property type="evidence" value="ECO:0007669"/>
    <property type="project" value="UniProtKB-UniRule"/>
</dbReference>
<dbReference type="Proteomes" id="UP000029999">
    <property type="component" value="Unassembled WGS sequence"/>
</dbReference>
<sequence length="247" mass="27954">MSDDVVNIPNHIAIIMDGNGRWAKRRLQPRFMGHRAGVKAVEGIVKHCAQRGVKILSLFAFSSENWRRPGKEVSLLMELFSHALNNQAKKLHDNNIKLCIIGDLEQFSPALQEQITKAQQLTANNTGLIVNIAANYGGRWDITQSVRQLAEQVRQGEMAPDAITEDMISQHLTTAALSEPDLFIRTGGEQRVSNFLLWQMAYTEFYFTDLLWPEFNANALDLAIASFSQRERRFGRTSEQLQEKPDA</sequence>
<evidence type="ECO:0000313" key="3">
    <source>
        <dbReference type="EMBL" id="KGM06548.1"/>
    </source>
</evidence>
<comment type="similarity">
    <text evidence="2">Belongs to the UPP synthase family.</text>
</comment>
<protein>
    <recommendedName>
        <fullName evidence="2">Ditrans,polycis-undecaprenyl-diphosphate synthase ((2E,6E)-farnesyl-diphosphate specific)</fullName>
        <ecNumber evidence="2">2.5.1.31</ecNumber>
    </recommendedName>
    <alternativeName>
        <fullName evidence="2">Ditrans,polycis-undecaprenylcistransferase</fullName>
    </alternativeName>
    <alternativeName>
        <fullName evidence="2">Undecaprenyl diphosphate synthase</fullName>
        <shortName evidence="2">UDS</shortName>
    </alternativeName>
    <alternativeName>
        <fullName evidence="2">Undecaprenyl pyrophosphate synthase</fullName>
        <shortName evidence="2">UPP synthase</shortName>
    </alternativeName>
</protein>
<dbReference type="SUPFAM" id="SSF64005">
    <property type="entry name" value="Undecaprenyl diphosphate synthase"/>
    <property type="match status" value="1"/>
</dbReference>
<feature type="binding site" evidence="2">
    <location>
        <position position="185"/>
    </location>
    <ligand>
        <name>substrate</name>
    </ligand>
</feature>
<feature type="binding site" evidence="2">
    <location>
        <position position="30"/>
    </location>
    <ligand>
        <name>substrate</name>
    </ligand>
</feature>
<feature type="binding site" evidence="2">
    <location>
        <position position="34"/>
    </location>
    <ligand>
        <name>substrate</name>
    </ligand>
</feature>
<dbReference type="RefSeq" id="WP_036314327.1">
    <property type="nucleotide sequence ID" value="NZ_JRQD01000004.1"/>
</dbReference>
<feature type="binding site" evidence="2">
    <location>
        <position position="66"/>
    </location>
    <ligand>
        <name>substrate</name>
    </ligand>
</feature>
<dbReference type="CDD" id="cd00475">
    <property type="entry name" value="Cis_IPPS"/>
    <property type="match status" value="1"/>
</dbReference>
<accession>A0A0A0BDA8</accession>
<dbReference type="FunFam" id="3.40.1180.10:FF:000001">
    <property type="entry name" value="(2E,6E)-farnesyl-diphosphate-specific ditrans,polycis-undecaprenyl-diphosphate synthase"/>
    <property type="match status" value="1"/>
</dbReference>
<organism evidence="3 4">
    <name type="scientific">Methylophaga thiooxydans</name>
    <dbReference type="NCBI Taxonomy" id="392484"/>
    <lineage>
        <taxon>Bacteria</taxon>
        <taxon>Pseudomonadati</taxon>
        <taxon>Pseudomonadota</taxon>
        <taxon>Gammaproteobacteria</taxon>
        <taxon>Thiotrichales</taxon>
        <taxon>Piscirickettsiaceae</taxon>
        <taxon>Methylophaga</taxon>
    </lineage>
</organism>
<keyword evidence="2" id="KW-0133">Cell shape</keyword>
<dbReference type="HAMAP" id="MF_01139">
    <property type="entry name" value="ISPT"/>
    <property type="match status" value="1"/>
</dbReference>
<keyword evidence="2" id="KW-0573">Peptidoglycan synthesis</keyword>
<evidence type="ECO:0000313" key="4">
    <source>
        <dbReference type="Proteomes" id="UP000029999"/>
    </source>
</evidence>
<dbReference type="Gene3D" id="3.40.1180.10">
    <property type="entry name" value="Decaprenyl diphosphate synthase-like"/>
    <property type="match status" value="1"/>
</dbReference>
<feature type="binding site" evidence="2">
    <location>
        <position position="204"/>
    </location>
    <ligand>
        <name>Mg(2+)</name>
        <dbReference type="ChEBI" id="CHEBI:18420"/>
    </ligand>
</feature>
<dbReference type="GO" id="GO:0071555">
    <property type="term" value="P:cell wall organization"/>
    <property type="evidence" value="ECO:0007669"/>
    <property type="project" value="UniProtKB-KW"/>
</dbReference>
<dbReference type="EMBL" id="JRQD01000004">
    <property type="protein sequence ID" value="KGM06548.1"/>
    <property type="molecule type" value="Genomic_DNA"/>
</dbReference>
<comment type="cofactor">
    <cofactor evidence="2">
        <name>Mg(2+)</name>
        <dbReference type="ChEBI" id="CHEBI:18420"/>
    </cofactor>
    <text evidence="2">Binds 2 magnesium ions per subunit.</text>
</comment>
<feature type="binding site" evidence="2">
    <location>
        <begin position="191"/>
        <end position="193"/>
    </location>
    <ligand>
        <name>substrate</name>
    </ligand>
</feature>
<dbReference type="AlphaFoldDB" id="A0A0A0BDA8"/>
<keyword evidence="1 2" id="KW-0808">Transferase</keyword>
<gene>
    <name evidence="2" type="primary">uppS</name>
    <name evidence="3" type="ORF">LP43_1770</name>
</gene>
<dbReference type="GO" id="GO:0000287">
    <property type="term" value="F:magnesium ion binding"/>
    <property type="evidence" value="ECO:0007669"/>
    <property type="project" value="UniProtKB-UniRule"/>
</dbReference>
<feature type="active site" description="Proton acceptor" evidence="2">
    <location>
        <position position="65"/>
    </location>
</feature>
<dbReference type="InterPro" id="IPR001441">
    <property type="entry name" value="UPP_synth-like"/>
</dbReference>
<feature type="binding site" evidence="2">
    <location>
        <begin position="18"/>
        <end position="21"/>
    </location>
    <ligand>
        <name>substrate</name>
    </ligand>
</feature>
<dbReference type="PANTHER" id="PTHR10291">
    <property type="entry name" value="DEHYDRODOLICHYL DIPHOSPHATE SYNTHASE FAMILY MEMBER"/>
    <property type="match status" value="1"/>
</dbReference>
<keyword evidence="2" id="KW-0961">Cell wall biogenesis/degradation</keyword>
<feature type="binding site" evidence="2">
    <location>
        <begin position="62"/>
        <end position="64"/>
    </location>
    <ligand>
        <name>substrate</name>
    </ligand>
</feature>
<name>A0A0A0BDA8_9GAMM</name>
<dbReference type="Pfam" id="PF01255">
    <property type="entry name" value="Prenyltransf"/>
    <property type="match status" value="1"/>
</dbReference>
<feature type="active site" evidence="2">
    <location>
        <position position="17"/>
    </location>
</feature>
<keyword evidence="2" id="KW-0460">Magnesium</keyword>
<comment type="caution">
    <text evidence="3">The sequence shown here is derived from an EMBL/GenBank/DDBJ whole genome shotgun (WGS) entry which is preliminary data.</text>
</comment>
<feature type="binding site" evidence="2">
    <location>
        <position position="22"/>
    </location>
    <ligand>
        <name>substrate</name>
    </ligand>
</feature>
<dbReference type="GO" id="GO:0008834">
    <property type="term" value="F:ditrans,polycis-undecaprenyl-diphosphate synthase [(2E,6E)-farnesyl-diphosphate specific] activity"/>
    <property type="evidence" value="ECO:0007669"/>
    <property type="project" value="UniProtKB-UniRule"/>
</dbReference>
<dbReference type="PANTHER" id="PTHR10291:SF0">
    <property type="entry name" value="DEHYDRODOLICHYL DIPHOSPHATE SYNTHASE 2"/>
    <property type="match status" value="1"/>
</dbReference>
<dbReference type="GO" id="GO:0008360">
    <property type="term" value="P:regulation of cell shape"/>
    <property type="evidence" value="ECO:0007669"/>
    <property type="project" value="UniProtKB-KW"/>
</dbReference>
<reference evidence="3 4" key="1">
    <citation type="submission" date="2014-09" db="EMBL/GenBank/DDBJ databases">
        <authorList>
            <person name="Grob C."/>
            <person name="Taubert M."/>
            <person name="Howat A.M."/>
            <person name="Burns O.J."/>
            <person name="Dixon J.L."/>
            <person name="Chen Y."/>
            <person name="Murrell J.C."/>
        </authorList>
    </citation>
    <scope>NUCLEOTIDE SEQUENCE [LARGE SCALE GENOMIC DNA]</scope>
    <source>
        <strain evidence="3">L4</strain>
    </source>
</reference>
<dbReference type="STRING" id="392484.LP43_1770"/>
<feature type="binding site" evidence="2">
    <location>
        <position position="68"/>
    </location>
    <ligand>
        <name>substrate</name>
    </ligand>
</feature>
<dbReference type="PROSITE" id="PS01066">
    <property type="entry name" value="UPP_SYNTHASE"/>
    <property type="match status" value="1"/>
</dbReference>
<evidence type="ECO:0000256" key="2">
    <source>
        <dbReference type="HAMAP-Rule" id="MF_01139"/>
    </source>
</evidence>
<comment type="catalytic activity">
    <reaction evidence="2">
        <text>8 isopentenyl diphosphate + (2E,6E)-farnesyl diphosphate = di-trans,octa-cis-undecaprenyl diphosphate + 8 diphosphate</text>
        <dbReference type="Rhea" id="RHEA:27551"/>
        <dbReference type="ChEBI" id="CHEBI:33019"/>
        <dbReference type="ChEBI" id="CHEBI:58405"/>
        <dbReference type="ChEBI" id="CHEBI:128769"/>
        <dbReference type="ChEBI" id="CHEBI:175763"/>
        <dbReference type="EC" id="2.5.1.31"/>
    </reaction>
</comment>
<dbReference type="InterPro" id="IPR018520">
    <property type="entry name" value="UPP_synth-like_CS"/>
</dbReference>
<dbReference type="EC" id="2.5.1.31" evidence="2"/>
<comment type="subunit">
    <text evidence="2">Homodimer.</text>
</comment>